<evidence type="ECO:0000313" key="3">
    <source>
        <dbReference type="EMBL" id="APJ04720.1"/>
    </source>
</evidence>
<accession>A0A1L4D3F0</accession>
<dbReference type="Proteomes" id="UP000184731">
    <property type="component" value="Chromosome"/>
</dbReference>
<dbReference type="KEGG" id="saqi:AXG55_12735"/>
<evidence type="ECO:0000256" key="2">
    <source>
        <dbReference type="SAM" id="SignalP"/>
    </source>
</evidence>
<organism evidence="3 4">
    <name type="scientific">Silvanigrella aquatica</name>
    <dbReference type="NCBI Taxonomy" id="1915309"/>
    <lineage>
        <taxon>Bacteria</taxon>
        <taxon>Pseudomonadati</taxon>
        <taxon>Bdellovibrionota</taxon>
        <taxon>Oligoflexia</taxon>
        <taxon>Silvanigrellales</taxon>
        <taxon>Silvanigrellaceae</taxon>
        <taxon>Silvanigrella</taxon>
    </lineage>
</organism>
<dbReference type="RefSeq" id="WP_148698476.1">
    <property type="nucleotide sequence ID" value="NZ_CP017834.1"/>
</dbReference>
<gene>
    <name evidence="3" type="ORF">AXG55_12735</name>
</gene>
<dbReference type="OrthoDB" id="5295760at2"/>
<dbReference type="EMBL" id="CP017834">
    <property type="protein sequence ID" value="APJ04720.1"/>
    <property type="molecule type" value="Genomic_DNA"/>
</dbReference>
<keyword evidence="4" id="KW-1185">Reference proteome</keyword>
<keyword evidence="2" id="KW-0732">Signal</keyword>
<dbReference type="STRING" id="1915309.AXG55_12735"/>
<sequence length="240" mass="26429">MKLNYSKITLFIFVFSSKIFAQSLSQEIPVQTQPLQGSGVQRVGSAPIPIPIQNIDLMAAPNVTLQRPVGIAVQPVPMVPKKMPYDTTFMSGRVIYLNGVNISSVKNQELENVNLHIDNNGNIYIDAPHYEIGVEQSYHPLMPSELPKFPKMEFRESPVPNGVYSKETGKMLQNKSNSPILPKEFAPEVPLKDQTNLKAKSPVMDTNEGATSMDTPQAEGLSPQMTPTIPSAVPVSQEKK</sequence>
<reference evidence="3 4" key="1">
    <citation type="submission" date="2016-10" db="EMBL/GenBank/DDBJ databases">
        <title>Silvanigrella aquatica sp. nov., isolated from a freshwater lake located in the Black Forest, Germany, description of Silvanigrellaceae fam. nov., Silvanigrellales ord. nov., reclassification of the order Bdellovibrionales in the class Oligoflexia, reclassification of the families Bacteriovoracaceae and Halobacteriovoraceae in the new order Bacteriovoracales ord. nov., and reclassification of the family Pseudobacteriovoracaceae in the order Oligoflexiales.</title>
        <authorList>
            <person name="Hahn M.W."/>
            <person name="Schmidt J."/>
            <person name="Koll U."/>
            <person name="Rohde M."/>
            <person name="Verbag S."/>
            <person name="Pitt A."/>
            <person name="Nakai R."/>
            <person name="Naganuma T."/>
            <person name="Lang E."/>
        </authorList>
    </citation>
    <scope>NUCLEOTIDE SEQUENCE [LARGE SCALE GENOMIC DNA]</scope>
    <source>
        <strain evidence="3 4">MWH-Nonnen-W8red</strain>
    </source>
</reference>
<evidence type="ECO:0000256" key="1">
    <source>
        <dbReference type="SAM" id="MobiDB-lite"/>
    </source>
</evidence>
<dbReference type="AlphaFoldDB" id="A0A1L4D3F0"/>
<evidence type="ECO:0000313" key="4">
    <source>
        <dbReference type="Proteomes" id="UP000184731"/>
    </source>
</evidence>
<name>A0A1L4D3F0_9BACT</name>
<feature type="chain" id="PRO_5013222056" evidence="2">
    <location>
        <begin position="22"/>
        <end position="240"/>
    </location>
</feature>
<feature type="signal peptide" evidence="2">
    <location>
        <begin position="1"/>
        <end position="21"/>
    </location>
</feature>
<proteinExistence type="predicted"/>
<feature type="region of interest" description="Disordered" evidence="1">
    <location>
        <begin position="173"/>
        <end position="240"/>
    </location>
</feature>
<protein>
    <submittedName>
        <fullName evidence="3">Uncharacterized protein</fullName>
    </submittedName>
</protein>